<keyword evidence="3" id="KW-1185">Reference proteome</keyword>
<feature type="transmembrane region" description="Helical" evidence="1">
    <location>
        <begin position="255"/>
        <end position="276"/>
    </location>
</feature>
<dbReference type="RefSeq" id="WP_264487004.1">
    <property type="nucleotide sequence ID" value="NZ_JAPDDT010000003.1"/>
</dbReference>
<feature type="transmembrane region" description="Helical" evidence="1">
    <location>
        <begin position="216"/>
        <end position="243"/>
    </location>
</feature>
<feature type="transmembrane region" description="Helical" evidence="1">
    <location>
        <begin position="331"/>
        <end position="354"/>
    </location>
</feature>
<keyword evidence="1" id="KW-0812">Transmembrane</keyword>
<feature type="transmembrane region" description="Helical" evidence="1">
    <location>
        <begin position="105"/>
        <end position="123"/>
    </location>
</feature>
<evidence type="ECO:0000256" key="1">
    <source>
        <dbReference type="SAM" id="Phobius"/>
    </source>
</evidence>
<feature type="transmembrane region" description="Helical" evidence="1">
    <location>
        <begin position="42"/>
        <end position="63"/>
    </location>
</feature>
<proteinExistence type="predicted"/>
<dbReference type="Proteomes" id="UP001320876">
    <property type="component" value="Unassembled WGS sequence"/>
</dbReference>
<evidence type="ECO:0000313" key="2">
    <source>
        <dbReference type="EMBL" id="MCW1922898.1"/>
    </source>
</evidence>
<accession>A0ABT3GH09</accession>
<dbReference type="EMBL" id="JAPDDT010000003">
    <property type="protein sequence ID" value="MCW1922898.1"/>
    <property type="molecule type" value="Genomic_DNA"/>
</dbReference>
<reference evidence="2 3" key="1">
    <citation type="submission" date="2022-10" db="EMBL/GenBank/DDBJ databases">
        <title>Luteolibacter arcticus strain CCTCC AB 2014275, whole genome shotgun sequencing project.</title>
        <authorList>
            <person name="Zhao G."/>
            <person name="Shen L."/>
        </authorList>
    </citation>
    <scope>NUCLEOTIDE SEQUENCE [LARGE SCALE GENOMIC DNA]</scope>
    <source>
        <strain evidence="2 3">CCTCC AB 2014275</strain>
    </source>
</reference>
<feature type="transmembrane region" description="Helical" evidence="1">
    <location>
        <begin position="374"/>
        <end position="395"/>
    </location>
</feature>
<comment type="caution">
    <text evidence="2">The sequence shown here is derived from an EMBL/GenBank/DDBJ whole genome shotgun (WGS) entry which is preliminary data.</text>
</comment>
<protein>
    <submittedName>
        <fullName evidence="2">Uncharacterized protein</fullName>
    </submittedName>
</protein>
<feature type="transmembrane region" description="Helical" evidence="1">
    <location>
        <begin position="402"/>
        <end position="421"/>
    </location>
</feature>
<sequence>MSPLGFLFFLVTALGLLCAPRKWVLVPFLAGVLYMTHGQKFEVAGINLPIFRLLLAVGLLRIIIKGEGIEGGMNVIDKIMIAFFGWMFFASFFHESGVDDAGPVFIIGQVAEIGISYLMVRCYCRSLTELYSLASIMAYMLVPVALEMIYEELTGRNMFSAVFGGVSDLVVVRDGELRARGPFRHAILAGTVGASLVPLMIAMWRSHRKAATIGLLACLTLVIACSSSGPVLSLVFGLIGVFLWKFRPWMPMVRWGMLIGYLGLTVFMKQPAYFIIAKMSMGGSTGWHRSKLIDAAVKRFDEWWLIGTDYTRAWMPTGLPGKSQHTDITNYYLGFGVKGGILAIILMLAVLWIAFKWVGDILDARPELDERDRFMIWCMGASLFSHVATSVSVAYYDQSLVFFWFSVASISSLAAMIYLPAEETDQTEEPLGYDMPRS</sequence>
<keyword evidence="1" id="KW-1133">Transmembrane helix</keyword>
<feature type="transmembrane region" description="Helical" evidence="1">
    <location>
        <begin position="75"/>
        <end position="93"/>
    </location>
</feature>
<organism evidence="2 3">
    <name type="scientific">Luteolibacter arcticus</name>
    <dbReference type="NCBI Taxonomy" id="1581411"/>
    <lineage>
        <taxon>Bacteria</taxon>
        <taxon>Pseudomonadati</taxon>
        <taxon>Verrucomicrobiota</taxon>
        <taxon>Verrucomicrobiia</taxon>
        <taxon>Verrucomicrobiales</taxon>
        <taxon>Verrucomicrobiaceae</taxon>
        <taxon>Luteolibacter</taxon>
    </lineage>
</organism>
<feature type="transmembrane region" description="Helical" evidence="1">
    <location>
        <begin position="130"/>
        <end position="150"/>
    </location>
</feature>
<evidence type="ECO:0000313" key="3">
    <source>
        <dbReference type="Proteomes" id="UP001320876"/>
    </source>
</evidence>
<name>A0ABT3GH09_9BACT</name>
<gene>
    <name evidence="2" type="ORF">OKA05_10075</name>
</gene>
<feature type="transmembrane region" description="Helical" evidence="1">
    <location>
        <begin position="183"/>
        <end position="204"/>
    </location>
</feature>
<keyword evidence="1" id="KW-0472">Membrane</keyword>